<dbReference type="CDD" id="cd01011">
    <property type="entry name" value="nicotinamidase"/>
    <property type="match status" value="1"/>
</dbReference>
<dbReference type="GO" id="GO:0008936">
    <property type="term" value="F:nicotinamidase activity"/>
    <property type="evidence" value="ECO:0007669"/>
    <property type="project" value="UniProtKB-EC"/>
</dbReference>
<dbReference type="PROSITE" id="PS00018">
    <property type="entry name" value="EF_HAND_1"/>
    <property type="match status" value="1"/>
</dbReference>
<feature type="domain" description="EF-hand" evidence="9">
    <location>
        <begin position="36"/>
        <end position="71"/>
    </location>
</feature>
<dbReference type="InterPro" id="IPR000868">
    <property type="entry name" value="Isochorismatase-like_dom"/>
</dbReference>
<dbReference type="PhylomeDB" id="T1JPC2"/>
<dbReference type="InterPro" id="IPR011992">
    <property type="entry name" value="EF-hand-dom_pair"/>
</dbReference>
<evidence type="ECO:0000259" key="9">
    <source>
        <dbReference type="PROSITE" id="PS50222"/>
    </source>
</evidence>
<keyword evidence="5" id="KW-0106">Calcium</keyword>
<evidence type="ECO:0000256" key="1">
    <source>
        <dbReference type="ARBA" id="ARBA00006336"/>
    </source>
</evidence>
<dbReference type="Pfam" id="PF13499">
    <property type="entry name" value="EF-hand_7"/>
    <property type="match status" value="1"/>
</dbReference>
<comment type="similarity">
    <text evidence="1">Belongs to the isochorismatase family.</text>
</comment>
<dbReference type="EnsemblMetazoa" id="SMAR015699-RA">
    <property type="protein sequence ID" value="SMAR015699-PA"/>
    <property type="gene ID" value="SMAR015699"/>
</dbReference>
<evidence type="ECO:0000313" key="11">
    <source>
        <dbReference type="Proteomes" id="UP000014500"/>
    </source>
</evidence>
<evidence type="ECO:0000313" key="10">
    <source>
        <dbReference type="EnsemblMetazoa" id="SMAR015699-PA"/>
    </source>
</evidence>
<evidence type="ECO:0000256" key="6">
    <source>
        <dbReference type="ARBA" id="ARBA00037900"/>
    </source>
</evidence>
<evidence type="ECO:0000256" key="8">
    <source>
        <dbReference type="ARBA" id="ARBA00043224"/>
    </source>
</evidence>
<protein>
    <recommendedName>
        <fullName evidence="7">nicotinamidase</fullName>
        <ecNumber evidence="7">3.5.1.19</ecNumber>
    </recommendedName>
    <alternativeName>
        <fullName evidence="8">Nicotinamide deamidase</fullName>
    </alternativeName>
</protein>
<dbReference type="InterPro" id="IPR052347">
    <property type="entry name" value="Isochorismatase_Nicotinamidase"/>
</dbReference>
<comment type="pathway">
    <text evidence="6">Cofactor biosynthesis; nicotinate biosynthesis; nicotinate from nicotinamide: step 1/1.</text>
</comment>
<dbReference type="InterPro" id="IPR018247">
    <property type="entry name" value="EF_Hand_1_Ca_BS"/>
</dbReference>
<dbReference type="OMA" id="YDVPHER"/>
<organism evidence="10 11">
    <name type="scientific">Strigamia maritima</name>
    <name type="common">European centipede</name>
    <name type="synonym">Geophilus maritimus</name>
    <dbReference type="NCBI Taxonomy" id="126957"/>
    <lineage>
        <taxon>Eukaryota</taxon>
        <taxon>Metazoa</taxon>
        <taxon>Ecdysozoa</taxon>
        <taxon>Arthropoda</taxon>
        <taxon>Myriapoda</taxon>
        <taxon>Chilopoda</taxon>
        <taxon>Pleurostigmophora</taxon>
        <taxon>Geophilomorpha</taxon>
        <taxon>Linotaeniidae</taxon>
        <taxon>Strigamia</taxon>
    </lineage>
</organism>
<dbReference type="EC" id="3.5.1.19" evidence="7"/>
<accession>T1JPC2</accession>
<dbReference type="PANTHER" id="PTHR11080">
    <property type="entry name" value="PYRAZINAMIDASE/NICOTINAMIDASE"/>
    <property type="match status" value="1"/>
</dbReference>
<dbReference type="PANTHER" id="PTHR11080:SF2">
    <property type="entry name" value="LD05707P"/>
    <property type="match status" value="1"/>
</dbReference>
<dbReference type="PROSITE" id="PS50222">
    <property type="entry name" value="EF_HAND_2"/>
    <property type="match status" value="1"/>
</dbReference>
<dbReference type="InterPro" id="IPR002048">
    <property type="entry name" value="EF_hand_dom"/>
</dbReference>
<reference evidence="11" key="1">
    <citation type="submission" date="2011-05" db="EMBL/GenBank/DDBJ databases">
        <authorList>
            <person name="Richards S.R."/>
            <person name="Qu J."/>
            <person name="Jiang H."/>
            <person name="Jhangiani S.N."/>
            <person name="Agravi P."/>
            <person name="Goodspeed R."/>
            <person name="Gross S."/>
            <person name="Mandapat C."/>
            <person name="Jackson L."/>
            <person name="Mathew T."/>
            <person name="Pu L."/>
            <person name="Thornton R."/>
            <person name="Saada N."/>
            <person name="Wilczek-Boney K.B."/>
            <person name="Lee S."/>
            <person name="Kovar C."/>
            <person name="Wu Y."/>
            <person name="Scherer S.E."/>
            <person name="Worley K.C."/>
            <person name="Muzny D.M."/>
            <person name="Gibbs R."/>
        </authorList>
    </citation>
    <scope>NUCLEOTIDE SEQUENCE</scope>
    <source>
        <strain evidence="11">Brora</strain>
    </source>
</reference>
<dbReference type="eggNOG" id="KOG4003">
    <property type="taxonomic scope" value="Eukaryota"/>
</dbReference>
<dbReference type="Proteomes" id="UP000014500">
    <property type="component" value="Unassembled WGS sequence"/>
</dbReference>
<keyword evidence="11" id="KW-1185">Reference proteome</keyword>
<dbReference type="GO" id="GO:0019363">
    <property type="term" value="P:pyridine nucleotide biosynthetic process"/>
    <property type="evidence" value="ECO:0007669"/>
    <property type="project" value="UniProtKB-KW"/>
</dbReference>
<dbReference type="SUPFAM" id="SSF52499">
    <property type="entry name" value="Isochorismatase-like hydrolases"/>
    <property type="match status" value="1"/>
</dbReference>
<dbReference type="STRING" id="126957.T1JPC2"/>
<proteinExistence type="inferred from homology"/>
<evidence type="ECO:0000256" key="4">
    <source>
        <dbReference type="ARBA" id="ARBA00022801"/>
    </source>
</evidence>
<name>T1JPC2_STRMM</name>
<dbReference type="Pfam" id="PF00857">
    <property type="entry name" value="Isochorismatase"/>
    <property type="match status" value="1"/>
</dbReference>
<dbReference type="Gene3D" id="3.40.50.850">
    <property type="entry name" value="Isochorismatase-like"/>
    <property type="match status" value="1"/>
</dbReference>
<keyword evidence="3" id="KW-0479">Metal-binding</keyword>
<evidence type="ECO:0000256" key="3">
    <source>
        <dbReference type="ARBA" id="ARBA00022723"/>
    </source>
</evidence>
<dbReference type="GO" id="GO:0005509">
    <property type="term" value="F:calcium ion binding"/>
    <property type="evidence" value="ECO:0007669"/>
    <property type="project" value="InterPro"/>
</dbReference>
<dbReference type="CDD" id="cd00051">
    <property type="entry name" value="EFh"/>
    <property type="match status" value="1"/>
</dbReference>
<dbReference type="SMART" id="SM00054">
    <property type="entry name" value="EFh"/>
    <property type="match status" value="1"/>
</dbReference>
<evidence type="ECO:0000256" key="2">
    <source>
        <dbReference type="ARBA" id="ARBA00022642"/>
    </source>
</evidence>
<evidence type="ECO:0000256" key="7">
    <source>
        <dbReference type="ARBA" id="ARBA00039017"/>
    </source>
</evidence>
<dbReference type="Gene3D" id="1.10.238.10">
    <property type="entry name" value="EF-hand"/>
    <property type="match status" value="1"/>
</dbReference>
<dbReference type="SUPFAM" id="SSF47473">
    <property type="entry name" value="EF-hand"/>
    <property type="match status" value="1"/>
</dbReference>
<keyword evidence="4" id="KW-0378">Hydrolase</keyword>
<keyword evidence="2" id="KW-0662">Pyridine nucleotide biosynthesis</keyword>
<reference evidence="10" key="2">
    <citation type="submission" date="2015-02" db="UniProtKB">
        <authorList>
            <consortium name="EnsemblMetazoa"/>
        </authorList>
    </citation>
    <scope>IDENTIFICATION</scope>
</reference>
<dbReference type="EMBL" id="JH432064">
    <property type="status" value="NOT_ANNOTATED_CDS"/>
    <property type="molecule type" value="Genomic_DNA"/>
</dbReference>
<sequence>NKCVFFFNSDSFLNFKEFQALTRALFCNEDGKPYKVDDKRVEEMFAIFDTNKDKKIDFNEFKVCWNEWIKQILSPVSALLVIDVQNDFISGSLSLKNCAAKQDGNDIIPVVNSLLDSVPFDLVVYTYDWHPSNHVSFFENIEMRKLDKSNKVKMADAKVLDTVIFEGPPVNEQILWPAHCIQGSWGAKLHPDLKVVDKAVEIYKGVNPDVDSYSAFWDNRKMSETKLLKELRDRNITDVYVCGLAFDVCVAHTAFHAIEHGFRTTLIDDACRGVSEEGVERTVARVKQNYGVVTTSEKVYSMVLAKDRRPELGYQAALQVAAKLVH</sequence>
<dbReference type="HOGENOM" id="CLU_068979_13_1_1"/>
<dbReference type="AlphaFoldDB" id="T1JPC2"/>
<evidence type="ECO:0000256" key="5">
    <source>
        <dbReference type="ARBA" id="ARBA00022837"/>
    </source>
</evidence>
<dbReference type="InterPro" id="IPR036380">
    <property type="entry name" value="Isochorismatase-like_sf"/>
</dbReference>